<reference evidence="1 2" key="1">
    <citation type="submission" date="2018-03" db="EMBL/GenBank/DDBJ databases">
        <title>Sequencing of reference strains of Xanthomonas.</title>
        <authorList>
            <person name="Studholme D.J."/>
            <person name="Vicente J."/>
            <person name="Sarris P."/>
        </authorList>
    </citation>
    <scope>NUCLEOTIDE SEQUENCE [LARGE SCALE GENOMIC DNA]</scope>
    <source>
        <strain evidence="1 2">WHRI 5232</strain>
    </source>
</reference>
<accession>A0AA45BTZ3</accession>
<evidence type="ECO:0000313" key="1">
    <source>
        <dbReference type="EMBL" id="PUE91174.1"/>
    </source>
</evidence>
<dbReference type="EMBL" id="PYJH01000048">
    <property type="protein sequence ID" value="PUE91174.1"/>
    <property type="molecule type" value="Genomic_DNA"/>
</dbReference>
<gene>
    <name evidence="1" type="ORF">C7T86_18580</name>
</gene>
<sequence>MFRFYFEMDLKMSRSTFTLLLVVVFLSAAAVVFYKRSMNSPSTVAGSAGDDLTRDSRDVIGSDPAMLDKGDRSNSLPMANHDTAIAPVFDRVSKALPSALKGSPADARVVYKGYENCWIYALNSNKPQSFASAEKTEAMQKMVSAQEKIASLCRGFEGMHIGPSKIREMRNVAASGGNVAAEIEILGETAAAGKFDLDKTKILTEQALMTKDADAMAAASQLMGNLSKAYVDDLAPLPAGDDFSEATWAVAACRLGYDCSSNSATVTTMCAYGGINCDHRDLEAFYKEEVLSSVEARKLNDAVDKLIKGVKS</sequence>
<proteinExistence type="predicted"/>
<comment type="caution">
    <text evidence="1">The sequence shown here is derived from an EMBL/GenBank/DDBJ whole genome shotgun (WGS) entry which is preliminary data.</text>
</comment>
<evidence type="ECO:0000313" key="2">
    <source>
        <dbReference type="Proteomes" id="UP000251513"/>
    </source>
</evidence>
<name>A0AA45BTZ3_XANCM</name>
<dbReference type="AlphaFoldDB" id="A0AA45BTZ3"/>
<organism evidence="1 2">
    <name type="scientific">Xanthomonas campestris pv. malvacearum</name>
    <dbReference type="NCBI Taxonomy" id="86040"/>
    <lineage>
        <taxon>Bacteria</taxon>
        <taxon>Pseudomonadati</taxon>
        <taxon>Pseudomonadota</taxon>
        <taxon>Gammaproteobacteria</taxon>
        <taxon>Lysobacterales</taxon>
        <taxon>Lysobacteraceae</taxon>
        <taxon>Xanthomonas</taxon>
    </lineage>
</organism>
<dbReference type="Proteomes" id="UP000251513">
    <property type="component" value="Unassembled WGS sequence"/>
</dbReference>
<protein>
    <submittedName>
        <fullName evidence="1">Uncharacterized protein</fullName>
    </submittedName>
</protein>